<evidence type="ECO:0000313" key="2">
    <source>
        <dbReference type="Proteomes" id="UP001172457"/>
    </source>
</evidence>
<keyword evidence="2" id="KW-1185">Reference proteome</keyword>
<dbReference type="Proteomes" id="UP001172457">
    <property type="component" value="Unassembled WGS sequence"/>
</dbReference>
<gene>
    <name evidence="1" type="ORF">OSB04_un000300</name>
</gene>
<dbReference type="EMBL" id="JARYMX010000017">
    <property type="protein sequence ID" value="KAJ9536548.1"/>
    <property type="molecule type" value="Genomic_DNA"/>
</dbReference>
<organism evidence="1 2">
    <name type="scientific">Centaurea solstitialis</name>
    <name type="common">yellow star-thistle</name>
    <dbReference type="NCBI Taxonomy" id="347529"/>
    <lineage>
        <taxon>Eukaryota</taxon>
        <taxon>Viridiplantae</taxon>
        <taxon>Streptophyta</taxon>
        <taxon>Embryophyta</taxon>
        <taxon>Tracheophyta</taxon>
        <taxon>Spermatophyta</taxon>
        <taxon>Magnoliopsida</taxon>
        <taxon>eudicotyledons</taxon>
        <taxon>Gunneridae</taxon>
        <taxon>Pentapetalae</taxon>
        <taxon>asterids</taxon>
        <taxon>campanulids</taxon>
        <taxon>Asterales</taxon>
        <taxon>Asteraceae</taxon>
        <taxon>Carduoideae</taxon>
        <taxon>Cardueae</taxon>
        <taxon>Centaureinae</taxon>
        <taxon>Centaurea</taxon>
    </lineage>
</organism>
<sequence>MRIFIKNVVDPALTPIVTREVSLHGFPESWTLIMEMLNEGRGPVKLIQRLALAATIYFIWEERNNRLFNKAKKIGVQLFKEIRSVIMERMAYRSSLLMVSR</sequence>
<accession>A0AA38S690</accession>
<proteinExistence type="predicted"/>
<dbReference type="AlphaFoldDB" id="A0AA38S690"/>
<protein>
    <recommendedName>
        <fullName evidence="3">Reverse transcriptase zinc-binding domain-containing protein</fullName>
    </recommendedName>
</protein>
<evidence type="ECO:0000313" key="1">
    <source>
        <dbReference type="EMBL" id="KAJ9536548.1"/>
    </source>
</evidence>
<reference evidence="1" key="1">
    <citation type="submission" date="2023-03" db="EMBL/GenBank/DDBJ databases">
        <title>Chromosome-scale reference genome and RAD-based genetic map of yellow starthistle (Centaurea solstitialis) reveal putative structural variation and QTLs associated with invader traits.</title>
        <authorList>
            <person name="Reatini B."/>
            <person name="Cang F.A."/>
            <person name="Jiang Q."/>
            <person name="Mckibben M.T.W."/>
            <person name="Barker M.S."/>
            <person name="Rieseberg L.H."/>
            <person name="Dlugosch K.M."/>
        </authorList>
    </citation>
    <scope>NUCLEOTIDE SEQUENCE</scope>
    <source>
        <strain evidence="1">CAN-66</strain>
        <tissue evidence="1">Leaf</tissue>
    </source>
</reference>
<name>A0AA38S690_9ASTR</name>
<evidence type="ECO:0008006" key="3">
    <source>
        <dbReference type="Google" id="ProtNLM"/>
    </source>
</evidence>
<comment type="caution">
    <text evidence="1">The sequence shown here is derived from an EMBL/GenBank/DDBJ whole genome shotgun (WGS) entry which is preliminary data.</text>
</comment>